<sequence length="73" mass="8050">MVMAHFTGLGKGPSPKTLLVKLERVLTFKEPAAEGKLSSRCCDKIAGGGCPFSTRLMFLKRILFNDDINISEY</sequence>
<evidence type="ECO:0000313" key="2">
    <source>
        <dbReference type="Proteomes" id="UP000289738"/>
    </source>
</evidence>
<accession>A0A445E8M8</accession>
<keyword evidence="2" id="KW-1185">Reference proteome</keyword>
<evidence type="ECO:0000313" key="1">
    <source>
        <dbReference type="EMBL" id="RYR71811.1"/>
    </source>
</evidence>
<dbReference type="Proteomes" id="UP000289738">
    <property type="component" value="Chromosome A02"/>
</dbReference>
<proteinExistence type="predicted"/>
<gene>
    <name evidence="1" type="ORF">Ahy_A02g006033</name>
</gene>
<organism evidence="1 2">
    <name type="scientific">Arachis hypogaea</name>
    <name type="common">Peanut</name>
    <dbReference type="NCBI Taxonomy" id="3818"/>
    <lineage>
        <taxon>Eukaryota</taxon>
        <taxon>Viridiplantae</taxon>
        <taxon>Streptophyta</taxon>
        <taxon>Embryophyta</taxon>
        <taxon>Tracheophyta</taxon>
        <taxon>Spermatophyta</taxon>
        <taxon>Magnoliopsida</taxon>
        <taxon>eudicotyledons</taxon>
        <taxon>Gunneridae</taxon>
        <taxon>Pentapetalae</taxon>
        <taxon>rosids</taxon>
        <taxon>fabids</taxon>
        <taxon>Fabales</taxon>
        <taxon>Fabaceae</taxon>
        <taxon>Papilionoideae</taxon>
        <taxon>50 kb inversion clade</taxon>
        <taxon>dalbergioids sensu lato</taxon>
        <taxon>Dalbergieae</taxon>
        <taxon>Pterocarpus clade</taxon>
        <taxon>Arachis</taxon>
    </lineage>
</organism>
<dbReference type="AlphaFoldDB" id="A0A445E8M8"/>
<name>A0A445E8M8_ARAHY</name>
<reference evidence="1 2" key="1">
    <citation type="submission" date="2019-01" db="EMBL/GenBank/DDBJ databases">
        <title>Sequencing of cultivated peanut Arachis hypogaea provides insights into genome evolution and oil improvement.</title>
        <authorList>
            <person name="Chen X."/>
        </authorList>
    </citation>
    <scope>NUCLEOTIDE SEQUENCE [LARGE SCALE GENOMIC DNA]</scope>
    <source>
        <strain evidence="2">cv. Fuhuasheng</strain>
        <tissue evidence="1">Leaves</tissue>
    </source>
</reference>
<protein>
    <submittedName>
        <fullName evidence="1">Uncharacterized protein</fullName>
    </submittedName>
</protein>
<dbReference type="EMBL" id="SDMP01000002">
    <property type="protein sequence ID" value="RYR71811.1"/>
    <property type="molecule type" value="Genomic_DNA"/>
</dbReference>
<comment type="caution">
    <text evidence="1">The sequence shown here is derived from an EMBL/GenBank/DDBJ whole genome shotgun (WGS) entry which is preliminary data.</text>
</comment>